<dbReference type="OrthoDB" id="8607264at2"/>
<organism evidence="1 2">
    <name type="scientific">Tepidimonas aquatica</name>
    <dbReference type="NCBI Taxonomy" id="247482"/>
    <lineage>
        <taxon>Bacteria</taxon>
        <taxon>Pseudomonadati</taxon>
        <taxon>Pseudomonadota</taxon>
        <taxon>Betaproteobacteria</taxon>
        <taxon>Burkholderiales</taxon>
        <taxon>Tepidimonas</taxon>
    </lineage>
</organism>
<evidence type="ECO:0000313" key="2">
    <source>
        <dbReference type="Proteomes" id="UP000318554"/>
    </source>
</evidence>
<dbReference type="EMBL" id="VJNA01000007">
    <property type="protein sequence ID" value="TSE26315.1"/>
    <property type="molecule type" value="Genomic_DNA"/>
</dbReference>
<name>A0A554WRW7_9BURK</name>
<accession>A0A554WRW7</accession>
<sequence length="139" mass="15290">MATRRVFRTRSFTRWMRKAGLTDEALCNAVVEMAQGLIDADLGGHLLKKRLALPGQGKRGGARTIVATKTADRWFFVLGFAKNERANLDAAELKALQELAKHYLGFDDRQIALAVGSGVLTEVCHDEEKAQQPDPARGP</sequence>
<dbReference type="PIRSF" id="PIRSF018634">
    <property type="entry name" value="UCP018634"/>
    <property type="match status" value="1"/>
</dbReference>
<evidence type="ECO:0000313" key="1">
    <source>
        <dbReference type="EMBL" id="TSE26315.1"/>
    </source>
</evidence>
<protein>
    <submittedName>
        <fullName evidence="1">RelE toxin of RelE / RelB toxin-antitoxin system</fullName>
    </submittedName>
</protein>
<comment type="caution">
    <text evidence="1">The sequence shown here is derived from an EMBL/GenBank/DDBJ whole genome shotgun (WGS) entry which is preliminary data.</text>
</comment>
<dbReference type="Proteomes" id="UP000318554">
    <property type="component" value="Unassembled WGS sequence"/>
</dbReference>
<dbReference type="RefSeq" id="WP_144324941.1">
    <property type="nucleotide sequence ID" value="NZ_VJNA01000007.1"/>
</dbReference>
<proteinExistence type="predicted"/>
<dbReference type="AlphaFoldDB" id="A0A554WRW7"/>
<reference evidence="1 2" key="1">
    <citation type="submission" date="2019-07" db="EMBL/GenBank/DDBJ databases">
        <title>Tepidimonas aquatica CLN-1 draft genome.</title>
        <authorList>
            <person name="Da Costa M.S."/>
            <person name="Froufe H.J.C."/>
            <person name="Egas C."/>
            <person name="Albuquerque L."/>
        </authorList>
    </citation>
    <scope>NUCLEOTIDE SEQUENCE [LARGE SCALE GENOMIC DNA]</scope>
    <source>
        <strain evidence="1 2">CLN-1</strain>
    </source>
</reference>
<keyword evidence="2" id="KW-1185">Reference proteome</keyword>
<gene>
    <name evidence="1" type="ORF">Taqua_00789</name>
</gene>
<dbReference type="InterPro" id="IPR009387">
    <property type="entry name" value="HigB-2"/>
</dbReference>
<dbReference type="Pfam" id="PF06296">
    <property type="entry name" value="RelE"/>
    <property type="match status" value="1"/>
</dbReference>